<name>A0ABU2T895_9ACTN</name>
<dbReference type="PROSITE" id="PS51318">
    <property type="entry name" value="TAT"/>
    <property type="match status" value="1"/>
</dbReference>
<evidence type="ECO:0000256" key="2">
    <source>
        <dbReference type="ARBA" id="ARBA00022448"/>
    </source>
</evidence>
<reference evidence="4" key="1">
    <citation type="submission" date="2024-05" db="EMBL/GenBank/DDBJ databases">
        <title>30 novel species of actinomycetes from the DSMZ collection.</title>
        <authorList>
            <person name="Nouioui I."/>
        </authorList>
    </citation>
    <scope>NUCLEOTIDE SEQUENCE</scope>
    <source>
        <strain evidence="4">DSM 41527</strain>
    </source>
</reference>
<organism evidence="4 5">
    <name type="scientific">Streptomyces mooreae</name>
    <dbReference type="NCBI Taxonomy" id="3075523"/>
    <lineage>
        <taxon>Bacteria</taxon>
        <taxon>Bacillati</taxon>
        <taxon>Actinomycetota</taxon>
        <taxon>Actinomycetes</taxon>
        <taxon>Kitasatosporales</taxon>
        <taxon>Streptomycetaceae</taxon>
        <taxon>Streptomyces</taxon>
    </lineage>
</organism>
<evidence type="ECO:0000313" key="5">
    <source>
        <dbReference type="Proteomes" id="UP001180551"/>
    </source>
</evidence>
<keyword evidence="2" id="KW-0813">Transport</keyword>
<dbReference type="PROSITE" id="PS51257">
    <property type="entry name" value="PROKAR_LIPOPROTEIN"/>
    <property type="match status" value="1"/>
</dbReference>
<dbReference type="InterPro" id="IPR050490">
    <property type="entry name" value="Bact_solute-bd_prot1"/>
</dbReference>
<evidence type="ECO:0000256" key="1">
    <source>
        <dbReference type="ARBA" id="ARBA00008520"/>
    </source>
</evidence>
<dbReference type="InterPro" id="IPR006059">
    <property type="entry name" value="SBP"/>
</dbReference>
<proteinExistence type="inferred from homology"/>
<evidence type="ECO:0000313" key="4">
    <source>
        <dbReference type="EMBL" id="MDT0456920.1"/>
    </source>
</evidence>
<keyword evidence="5" id="KW-1185">Reference proteome</keyword>
<dbReference type="Pfam" id="PF01547">
    <property type="entry name" value="SBP_bac_1"/>
    <property type="match status" value="1"/>
</dbReference>
<dbReference type="PANTHER" id="PTHR43649:SF34">
    <property type="entry name" value="ABC TRANSPORTER PERIPLASMIC-BINDING PROTEIN YCJN-RELATED"/>
    <property type="match status" value="1"/>
</dbReference>
<dbReference type="InterPro" id="IPR006311">
    <property type="entry name" value="TAT_signal"/>
</dbReference>
<dbReference type="EMBL" id="JAVRFE010000016">
    <property type="protein sequence ID" value="MDT0456920.1"/>
    <property type="molecule type" value="Genomic_DNA"/>
</dbReference>
<dbReference type="PANTHER" id="PTHR43649">
    <property type="entry name" value="ARABINOSE-BINDING PROTEIN-RELATED"/>
    <property type="match status" value="1"/>
</dbReference>
<dbReference type="Proteomes" id="UP001180551">
    <property type="component" value="Unassembled WGS sequence"/>
</dbReference>
<sequence>MALSRRTLLASGLAATGAGLTSGCAGKPLDTLLTQAAQVPRTPATLTWWVSEIPSRNGPVVADLIIRAFERRHPQIHVRKSNALSATDSNRAAVTTQLAGASPTPDVYLGDTTWPAQFGSNSLALPLQTLLPKDFWAGYPAALRRVSEYRGAVYALPFFTDSAFLYYRKDLLAKHGRPVPRTWEELVRTARTVQRAGDAPYGFLWQGSVSESLTCNVAEFLADAEAPVLDGAGRVALGGPGAERAFAMMREFTETGVTPPTVGTYVEADSQDAFTGGRGVFLRNWSYAWGNGADRSVSKVAGRVGVAPRPGFAGDGPRGVSCAGGWSNFVNPNSRHLGAAVAFARFCAGEEAQMILLKNAGVIPALDEVLSRPQARAVGDPTLTGVRQLHLVARPVQSPYYPQVSKALYTRANAVIGGRTTPAQAVRAARADIRTALEGRAL</sequence>
<protein>
    <submittedName>
        <fullName evidence="4">Extracellular solute-binding protein</fullName>
    </submittedName>
</protein>
<evidence type="ECO:0000256" key="3">
    <source>
        <dbReference type="ARBA" id="ARBA00022729"/>
    </source>
</evidence>
<dbReference type="Gene3D" id="3.40.190.10">
    <property type="entry name" value="Periplasmic binding protein-like II"/>
    <property type="match status" value="2"/>
</dbReference>
<keyword evidence="3" id="KW-0732">Signal</keyword>
<dbReference type="SUPFAM" id="SSF53850">
    <property type="entry name" value="Periplasmic binding protein-like II"/>
    <property type="match status" value="1"/>
</dbReference>
<dbReference type="RefSeq" id="WP_311624098.1">
    <property type="nucleotide sequence ID" value="NZ_JAVRFE010000016.1"/>
</dbReference>
<accession>A0ABU2T895</accession>
<comment type="caution">
    <text evidence="4">The sequence shown here is derived from an EMBL/GenBank/DDBJ whole genome shotgun (WGS) entry which is preliminary data.</text>
</comment>
<comment type="similarity">
    <text evidence="1">Belongs to the bacterial solute-binding protein 1 family.</text>
</comment>
<gene>
    <name evidence="4" type="ORF">RM550_14440</name>
</gene>